<dbReference type="InterPro" id="IPR053178">
    <property type="entry name" value="Osmoadaptation_assoc"/>
</dbReference>
<dbReference type="Proteomes" id="UP000799423">
    <property type="component" value="Unassembled WGS sequence"/>
</dbReference>
<evidence type="ECO:0000259" key="2">
    <source>
        <dbReference type="PROSITE" id="PS50048"/>
    </source>
</evidence>
<dbReference type="PROSITE" id="PS50048">
    <property type="entry name" value="ZN2_CY6_FUNGAL_2"/>
    <property type="match status" value="1"/>
</dbReference>
<feature type="domain" description="Zn(2)-C6 fungal-type" evidence="2">
    <location>
        <begin position="10"/>
        <end position="38"/>
    </location>
</feature>
<evidence type="ECO:0000313" key="4">
    <source>
        <dbReference type="Proteomes" id="UP000799423"/>
    </source>
</evidence>
<dbReference type="GO" id="GO:0008270">
    <property type="term" value="F:zinc ion binding"/>
    <property type="evidence" value="ECO:0007669"/>
    <property type="project" value="InterPro"/>
</dbReference>
<reference evidence="3" key="1">
    <citation type="submission" date="2020-01" db="EMBL/GenBank/DDBJ databases">
        <authorList>
            <consortium name="DOE Joint Genome Institute"/>
            <person name="Haridas S."/>
            <person name="Albert R."/>
            <person name="Binder M."/>
            <person name="Bloem J."/>
            <person name="Labutti K."/>
            <person name="Salamov A."/>
            <person name="Andreopoulos B."/>
            <person name="Baker S.E."/>
            <person name="Barry K."/>
            <person name="Bills G."/>
            <person name="Bluhm B.H."/>
            <person name="Cannon C."/>
            <person name="Castanera R."/>
            <person name="Culley D.E."/>
            <person name="Daum C."/>
            <person name="Ezra D."/>
            <person name="Gonzalez J.B."/>
            <person name="Henrissat B."/>
            <person name="Kuo A."/>
            <person name="Liang C."/>
            <person name="Lipzen A."/>
            <person name="Lutzoni F."/>
            <person name="Magnuson J."/>
            <person name="Mondo S."/>
            <person name="Nolan M."/>
            <person name="Ohm R."/>
            <person name="Pangilinan J."/>
            <person name="Park H.-J."/>
            <person name="Ramirez L."/>
            <person name="Alfaro M."/>
            <person name="Sun H."/>
            <person name="Tritt A."/>
            <person name="Yoshinaga Y."/>
            <person name="Zwiers L.-H."/>
            <person name="Turgeon B.G."/>
            <person name="Goodwin S.B."/>
            <person name="Spatafora J.W."/>
            <person name="Crous P.W."/>
            <person name="Grigoriev I.V."/>
        </authorList>
    </citation>
    <scope>NUCLEOTIDE SEQUENCE</scope>
    <source>
        <strain evidence="3">IPT5</strain>
    </source>
</reference>
<dbReference type="PANTHER" id="PTHR38111:SF11">
    <property type="entry name" value="TRANSCRIPTION FACTOR DOMAIN-CONTAINING PROTEIN-RELATED"/>
    <property type="match status" value="1"/>
</dbReference>
<protein>
    <recommendedName>
        <fullName evidence="2">Zn(2)-C6 fungal-type domain-containing protein</fullName>
    </recommendedName>
</protein>
<dbReference type="Gene3D" id="4.10.240.10">
    <property type="entry name" value="Zn(2)-C6 fungal-type DNA-binding domain"/>
    <property type="match status" value="1"/>
</dbReference>
<dbReference type="GO" id="GO:0000981">
    <property type="term" value="F:DNA-binding transcription factor activity, RNA polymerase II-specific"/>
    <property type="evidence" value="ECO:0007669"/>
    <property type="project" value="InterPro"/>
</dbReference>
<dbReference type="SUPFAM" id="SSF57701">
    <property type="entry name" value="Zn2/Cys6 DNA-binding domain"/>
    <property type="match status" value="1"/>
</dbReference>
<keyword evidence="4" id="KW-1185">Reference proteome</keyword>
<dbReference type="SMART" id="SM00066">
    <property type="entry name" value="GAL4"/>
    <property type="match status" value="1"/>
</dbReference>
<dbReference type="Pfam" id="PF11951">
    <property type="entry name" value="Fungal_trans_2"/>
    <property type="match status" value="1"/>
</dbReference>
<dbReference type="PROSITE" id="PS00463">
    <property type="entry name" value="ZN2_CY6_FUNGAL_1"/>
    <property type="match status" value="1"/>
</dbReference>
<dbReference type="OrthoDB" id="3525185at2759"/>
<dbReference type="CDD" id="cd00067">
    <property type="entry name" value="GAL4"/>
    <property type="match status" value="1"/>
</dbReference>
<organism evidence="3 4">
    <name type="scientific">Plenodomus tracheiphilus IPT5</name>
    <dbReference type="NCBI Taxonomy" id="1408161"/>
    <lineage>
        <taxon>Eukaryota</taxon>
        <taxon>Fungi</taxon>
        <taxon>Dikarya</taxon>
        <taxon>Ascomycota</taxon>
        <taxon>Pezizomycotina</taxon>
        <taxon>Dothideomycetes</taxon>
        <taxon>Pleosporomycetidae</taxon>
        <taxon>Pleosporales</taxon>
        <taxon>Pleosporineae</taxon>
        <taxon>Leptosphaeriaceae</taxon>
        <taxon>Plenodomus</taxon>
    </lineage>
</organism>
<sequence length="499" mass="55208">MVGVPGRSKGCVTCRKRKKGCDLAQPACGQCNERGIVCGGYDSDRIFIYQANERHKKAAPPARETRLTPIKTAANANMGAARQPRPISIVLPETLRRSAYSEKTLEAFISMYIPRGEYRASNADSQGFVDVLPILVIRDKALQMAVLAIGTAALGRTTEDPNLNRQGRTLYGQALTETAVALRDPTRANSEAMLLVPRTMALFEILFGADKNVDQATGWLSHAIGEMALITSRGPESFSKDDAAHSLFVNARFRLLISAVRTRKATILDTPEWKTLPWGMMPKTPNDTLCDIFCGAPELMEAMELIVSGALSPKRQERLRTAIITKAWGLHLQLQDWITTNKDEVVAPEILDGMIPLTFPNLEIACQTVRYWVIALLIYSNLDFAANVPETATSWTTTHPNRPHPRMYARLLARSASYLFQERHGIMGATAMSFPLGMTLFYMSRNRAADGPYLGMIMKAWNDPNLPSAIRDFLASLKQGQKMPPLPSKDPIQGFPVDT</sequence>
<dbReference type="InterPro" id="IPR021858">
    <property type="entry name" value="Fun_TF"/>
</dbReference>
<proteinExistence type="predicted"/>
<keyword evidence="1" id="KW-0539">Nucleus</keyword>
<gene>
    <name evidence="3" type="ORF">T440DRAFT_472794</name>
</gene>
<dbReference type="InterPro" id="IPR036864">
    <property type="entry name" value="Zn2-C6_fun-type_DNA-bd_sf"/>
</dbReference>
<dbReference type="InterPro" id="IPR001138">
    <property type="entry name" value="Zn2Cys6_DnaBD"/>
</dbReference>
<name>A0A6A7ASV9_9PLEO</name>
<evidence type="ECO:0000313" key="3">
    <source>
        <dbReference type="EMBL" id="KAF2845208.1"/>
    </source>
</evidence>
<evidence type="ECO:0000256" key="1">
    <source>
        <dbReference type="ARBA" id="ARBA00023242"/>
    </source>
</evidence>
<dbReference type="Pfam" id="PF00172">
    <property type="entry name" value="Zn_clus"/>
    <property type="match status" value="1"/>
</dbReference>
<accession>A0A6A7ASV9</accession>
<dbReference type="PANTHER" id="PTHR38111">
    <property type="entry name" value="ZN(2)-C6 FUNGAL-TYPE DOMAIN-CONTAINING PROTEIN-RELATED"/>
    <property type="match status" value="1"/>
</dbReference>
<dbReference type="AlphaFoldDB" id="A0A6A7ASV9"/>
<dbReference type="EMBL" id="MU006351">
    <property type="protein sequence ID" value="KAF2845208.1"/>
    <property type="molecule type" value="Genomic_DNA"/>
</dbReference>